<sequence>MDSSPSAGVITKEVASGTSFGFVFDVDGVLVKGSEALSTAQATIKMLQEEHIPFILLTNGGGRTEESHVAKISQQLGVTLSKDQIVQSHTPFLDLVPQYQDANILVLGGHNNSIRDVAKRYGFRKVFTSSDLMQHFSHIHPFPEMTRLQHNKNAVETSTTPLGGKGGEIAAILVWTCPRDWCLDLQVIHDLLLSSNGTFGEMSAKAGDVALPNNGFLQDGQPKLYFCNPDFEWATQHNRPRFAQGAFIQALQGIWDHSTKRKGKLEYSIIGKPTGATFQYGEMVLQKYNDKLNGINGTSNQIKRVYMIGDNPESDIDGANNYKSTFGIEWKSVLVETGVYAAGSLPAHKPSHIVHNVQAAVNWAMQQEGVFPGLTTKPQRQTSPSYWRSHGHEGTATLQEEPTIRTRQFPSLRQAERNEGRKRTESEYK</sequence>
<dbReference type="EMBL" id="JAPUUL010000760">
    <property type="protein sequence ID" value="KAJ8129449.1"/>
    <property type="molecule type" value="Genomic_DNA"/>
</dbReference>
<accession>A0ACC2JPZ2</accession>
<evidence type="ECO:0000313" key="2">
    <source>
        <dbReference type="Proteomes" id="UP001153332"/>
    </source>
</evidence>
<protein>
    <submittedName>
        <fullName evidence="1">Uncharacterized protein</fullName>
    </submittedName>
</protein>
<organism evidence="1 2">
    <name type="scientific">Lasiodiplodia mahajangana</name>
    <dbReference type="NCBI Taxonomy" id="1108764"/>
    <lineage>
        <taxon>Eukaryota</taxon>
        <taxon>Fungi</taxon>
        <taxon>Dikarya</taxon>
        <taxon>Ascomycota</taxon>
        <taxon>Pezizomycotina</taxon>
        <taxon>Dothideomycetes</taxon>
        <taxon>Dothideomycetes incertae sedis</taxon>
        <taxon>Botryosphaeriales</taxon>
        <taxon>Botryosphaeriaceae</taxon>
        <taxon>Lasiodiplodia</taxon>
    </lineage>
</organism>
<proteinExistence type="predicted"/>
<dbReference type="Proteomes" id="UP001153332">
    <property type="component" value="Unassembled WGS sequence"/>
</dbReference>
<reference evidence="1" key="1">
    <citation type="submission" date="2022-12" db="EMBL/GenBank/DDBJ databases">
        <title>Genome Sequence of Lasiodiplodia mahajangana.</title>
        <authorList>
            <person name="Buettner E."/>
        </authorList>
    </citation>
    <scope>NUCLEOTIDE SEQUENCE</scope>
    <source>
        <strain evidence="1">VT137</strain>
    </source>
</reference>
<name>A0ACC2JPZ2_9PEZI</name>
<gene>
    <name evidence="1" type="ORF">O1611_g4184</name>
</gene>
<keyword evidence="2" id="KW-1185">Reference proteome</keyword>
<evidence type="ECO:0000313" key="1">
    <source>
        <dbReference type="EMBL" id="KAJ8129449.1"/>
    </source>
</evidence>
<comment type="caution">
    <text evidence="1">The sequence shown here is derived from an EMBL/GenBank/DDBJ whole genome shotgun (WGS) entry which is preliminary data.</text>
</comment>